<sequence length="247" mass="27842">MVGHDTRFYPLIPFAEACSSCLDGEAEDQDQADRECGDPAEVGVIIFSSKGKLFQFANPSMQNILERYRKTCGHSKFPDINNMPDHITDRVTRFTEELKHLQSTLIGDNLERLSPRDLVRLEQQIHDSLGHIRAKKEELLLEQLGEIKEKIAAMRREVNASSNVLEKVVELASCELTGTGHDSHPYTIAPQTDASLPAQRVSDALWAEMSNLRAADEAVAKRWRMTEDLNKSLPACCDEYNWSGEEQ</sequence>
<dbReference type="GO" id="GO:0005634">
    <property type="term" value="C:nucleus"/>
    <property type="evidence" value="ECO:0007669"/>
    <property type="project" value="InterPro"/>
</dbReference>
<name>A0A9D4U530_ADICA</name>
<evidence type="ECO:0000313" key="3">
    <source>
        <dbReference type="Proteomes" id="UP000886520"/>
    </source>
</evidence>
<dbReference type="OrthoDB" id="1898716at2759"/>
<dbReference type="Gene3D" id="3.40.1810.10">
    <property type="entry name" value="Transcription factor, MADS-box"/>
    <property type="match status" value="1"/>
</dbReference>
<dbReference type="Proteomes" id="UP000886520">
    <property type="component" value="Chromosome 23"/>
</dbReference>
<dbReference type="InterPro" id="IPR036879">
    <property type="entry name" value="TF_MADSbox_sf"/>
</dbReference>
<reference evidence="2" key="1">
    <citation type="submission" date="2021-01" db="EMBL/GenBank/DDBJ databases">
        <title>Adiantum capillus-veneris genome.</title>
        <authorList>
            <person name="Fang Y."/>
            <person name="Liao Q."/>
        </authorList>
    </citation>
    <scope>NUCLEOTIDE SEQUENCE</scope>
    <source>
        <strain evidence="2">H3</strain>
        <tissue evidence="2">Leaf</tissue>
    </source>
</reference>
<keyword evidence="3" id="KW-1185">Reference proteome</keyword>
<organism evidence="2 3">
    <name type="scientific">Adiantum capillus-veneris</name>
    <name type="common">Maidenhair fern</name>
    <dbReference type="NCBI Taxonomy" id="13818"/>
    <lineage>
        <taxon>Eukaryota</taxon>
        <taxon>Viridiplantae</taxon>
        <taxon>Streptophyta</taxon>
        <taxon>Embryophyta</taxon>
        <taxon>Tracheophyta</taxon>
        <taxon>Polypodiopsida</taxon>
        <taxon>Polypodiidae</taxon>
        <taxon>Polypodiales</taxon>
        <taxon>Pteridineae</taxon>
        <taxon>Pteridaceae</taxon>
        <taxon>Vittarioideae</taxon>
        <taxon>Adiantum</taxon>
    </lineage>
</organism>
<dbReference type="PROSITE" id="PS51297">
    <property type="entry name" value="K_BOX"/>
    <property type="match status" value="1"/>
</dbReference>
<comment type="caution">
    <text evidence="2">The sequence shown here is derived from an EMBL/GenBank/DDBJ whole genome shotgun (WGS) entry which is preliminary data.</text>
</comment>
<feature type="domain" description="K-box" evidence="1">
    <location>
        <begin position="81"/>
        <end position="175"/>
    </location>
</feature>
<dbReference type="GO" id="GO:0003677">
    <property type="term" value="F:DNA binding"/>
    <property type="evidence" value="ECO:0007669"/>
    <property type="project" value="InterPro"/>
</dbReference>
<dbReference type="GO" id="GO:0046983">
    <property type="term" value="F:protein dimerization activity"/>
    <property type="evidence" value="ECO:0007669"/>
    <property type="project" value="InterPro"/>
</dbReference>
<evidence type="ECO:0000313" key="2">
    <source>
        <dbReference type="EMBL" id="KAI5061158.1"/>
    </source>
</evidence>
<dbReference type="Pfam" id="PF01486">
    <property type="entry name" value="K-box"/>
    <property type="match status" value="1"/>
</dbReference>
<dbReference type="SUPFAM" id="SSF55455">
    <property type="entry name" value="SRF-like"/>
    <property type="match status" value="1"/>
</dbReference>
<gene>
    <name evidence="2" type="ORF">GOP47_0023663</name>
</gene>
<dbReference type="InterPro" id="IPR050142">
    <property type="entry name" value="MADS-box/MEF2_TF"/>
</dbReference>
<dbReference type="GO" id="GO:0003700">
    <property type="term" value="F:DNA-binding transcription factor activity"/>
    <property type="evidence" value="ECO:0007669"/>
    <property type="project" value="InterPro"/>
</dbReference>
<dbReference type="EMBL" id="JABFUD020000023">
    <property type="protein sequence ID" value="KAI5061158.1"/>
    <property type="molecule type" value="Genomic_DNA"/>
</dbReference>
<dbReference type="AlphaFoldDB" id="A0A9D4U530"/>
<protein>
    <recommendedName>
        <fullName evidence="1">K-box domain-containing protein</fullName>
    </recommendedName>
</protein>
<evidence type="ECO:0000259" key="1">
    <source>
        <dbReference type="PROSITE" id="PS51297"/>
    </source>
</evidence>
<dbReference type="InterPro" id="IPR002487">
    <property type="entry name" value="TF_Kbox"/>
</dbReference>
<accession>A0A9D4U530</accession>
<proteinExistence type="predicted"/>
<dbReference type="PANTHER" id="PTHR48019">
    <property type="entry name" value="SERUM RESPONSE FACTOR HOMOLOG"/>
    <property type="match status" value="1"/>
</dbReference>